<comment type="subcellular location">
    <subcellularLocation>
        <location evidence="1">Cell projection</location>
        <location evidence="1">Cilium</location>
    </subcellularLocation>
</comment>
<dbReference type="PANTHER" id="PTHR31183">
    <property type="entry name" value="TRICHOPLEIN KERATIN FILAMENT-BINDING PROTEIN FAMILY MEMBER"/>
    <property type="match status" value="1"/>
</dbReference>
<dbReference type="InterPro" id="IPR043596">
    <property type="entry name" value="CFAP53/TCHP"/>
</dbReference>
<dbReference type="GO" id="GO:0005929">
    <property type="term" value="C:cilium"/>
    <property type="evidence" value="ECO:0007669"/>
    <property type="project" value="UniProtKB-SubCell"/>
</dbReference>
<keyword evidence="3" id="KW-0969">Cilium</keyword>
<accession>A0AAW1MEE7</accession>
<evidence type="ECO:0000256" key="2">
    <source>
        <dbReference type="ARBA" id="ARBA00023054"/>
    </source>
</evidence>
<gene>
    <name evidence="9" type="ORF">QE152_g7315</name>
</gene>
<evidence type="ECO:0000313" key="10">
    <source>
        <dbReference type="Proteomes" id="UP001458880"/>
    </source>
</evidence>
<comment type="similarity">
    <text evidence="5">Belongs to the CFAP53 family.</text>
</comment>
<name>A0AAW1MEE7_POPJA</name>
<feature type="domain" description="Trichohyalin-plectin-homology" evidence="8">
    <location>
        <begin position="194"/>
        <end position="503"/>
    </location>
</feature>
<evidence type="ECO:0000256" key="7">
    <source>
        <dbReference type="SAM" id="Coils"/>
    </source>
</evidence>
<proteinExistence type="inferred from homology"/>
<comment type="caution">
    <text evidence="9">The sequence shown here is derived from an EMBL/GenBank/DDBJ whole genome shotgun (WGS) entry which is preliminary data.</text>
</comment>
<dbReference type="EMBL" id="JASPKY010000053">
    <property type="protein sequence ID" value="KAK9745007.1"/>
    <property type="molecule type" value="Genomic_DNA"/>
</dbReference>
<dbReference type="InterPro" id="IPR043597">
    <property type="entry name" value="TPH_dom"/>
</dbReference>
<evidence type="ECO:0000256" key="5">
    <source>
        <dbReference type="ARBA" id="ARBA00033747"/>
    </source>
</evidence>
<evidence type="ECO:0000256" key="4">
    <source>
        <dbReference type="ARBA" id="ARBA00023273"/>
    </source>
</evidence>
<evidence type="ECO:0000313" key="9">
    <source>
        <dbReference type="EMBL" id="KAK9745007.1"/>
    </source>
</evidence>
<reference evidence="9 10" key="1">
    <citation type="journal article" date="2024" name="BMC Genomics">
        <title>De novo assembly and annotation of Popillia japonica's genome with initial clues to its potential as an invasive pest.</title>
        <authorList>
            <person name="Cucini C."/>
            <person name="Boschi S."/>
            <person name="Funari R."/>
            <person name="Cardaioli E."/>
            <person name="Iannotti N."/>
            <person name="Marturano G."/>
            <person name="Paoli F."/>
            <person name="Bruttini M."/>
            <person name="Carapelli A."/>
            <person name="Frati F."/>
            <person name="Nardi F."/>
        </authorList>
    </citation>
    <scope>NUCLEOTIDE SEQUENCE [LARGE SCALE GENOMIC DNA]</scope>
    <source>
        <strain evidence="9">DMR45628</strain>
    </source>
</reference>
<protein>
    <recommendedName>
        <fullName evidence="6">Cilia- and flagella-associated protein 53</fullName>
    </recommendedName>
</protein>
<evidence type="ECO:0000256" key="1">
    <source>
        <dbReference type="ARBA" id="ARBA00004138"/>
    </source>
</evidence>
<evidence type="ECO:0000256" key="3">
    <source>
        <dbReference type="ARBA" id="ARBA00023069"/>
    </source>
</evidence>
<feature type="coiled-coil region" evidence="7">
    <location>
        <begin position="94"/>
        <end position="128"/>
    </location>
</feature>
<keyword evidence="2 7" id="KW-0175">Coiled coil</keyword>
<dbReference type="Pfam" id="PF13868">
    <property type="entry name" value="TPH"/>
    <property type="match status" value="1"/>
</dbReference>
<organism evidence="9 10">
    <name type="scientific">Popillia japonica</name>
    <name type="common">Japanese beetle</name>
    <dbReference type="NCBI Taxonomy" id="7064"/>
    <lineage>
        <taxon>Eukaryota</taxon>
        <taxon>Metazoa</taxon>
        <taxon>Ecdysozoa</taxon>
        <taxon>Arthropoda</taxon>
        <taxon>Hexapoda</taxon>
        <taxon>Insecta</taxon>
        <taxon>Pterygota</taxon>
        <taxon>Neoptera</taxon>
        <taxon>Endopterygota</taxon>
        <taxon>Coleoptera</taxon>
        <taxon>Polyphaga</taxon>
        <taxon>Scarabaeiformia</taxon>
        <taxon>Scarabaeidae</taxon>
        <taxon>Rutelinae</taxon>
        <taxon>Popillia</taxon>
    </lineage>
</organism>
<feature type="coiled-coil region" evidence="7">
    <location>
        <begin position="361"/>
        <end position="464"/>
    </location>
</feature>
<dbReference type="Proteomes" id="UP001458880">
    <property type="component" value="Unassembled WGS sequence"/>
</dbReference>
<keyword evidence="4" id="KW-0966">Cell projection</keyword>
<dbReference type="PANTHER" id="PTHR31183:SF1">
    <property type="entry name" value="CILIA- AND FLAGELLA-ASSOCIATED PROTEIN 53"/>
    <property type="match status" value="1"/>
</dbReference>
<evidence type="ECO:0000259" key="8">
    <source>
        <dbReference type="Pfam" id="PF13868"/>
    </source>
</evidence>
<dbReference type="AlphaFoldDB" id="A0AAW1MEE7"/>
<sequence>MFGGTDPPVKPKPKPKLAPEFRDILNPSVHPGLYAHYGRDPNTDYKVRLMLYKQRMAAMDREGMAAESQRLKNEYYRRKFQFKTDLKWDRLNIRNQVNQKMKEYDEELDKKRERLRELLAKEERKEVRETVDNLQKGADVKYEEMKLKARKIAAEKEAERLKVVEAKRIQQYADRCEELRPALAKKHLCESKIIQMQQIRENEARRQSEKEWDCMWDDAMRKDIMAKIEREEQDCLDEYRRRQEDCEILRNQMRGKELAKLEELKTQEEDRLEMIKLSEKMRQEHIEEMKAIRKRKAEMADELRKQIQFQERVLADRQAEEKKLDDAFIYLSQLEYEKEVIAAKDTTSIAKRETLQNHQHLRELQQQRKRDEKRLDELLDVHRRAIEKKQDEARCKVLEAKEKLLRDVIAGRDEQLRYKKQLAEEQLKMKQQENELCKLTYETNKKLCQEAARLRAEAAKQYRDDLCRQIDYNNRLRQREQADLERKMELGKQEEERFKKMVEGFLANDFERKMELGKQEEERFKKMVEGFLANDFDIGDKHPFRQVLEQYDCHCNKLNPKH</sequence>
<feature type="coiled-coil region" evidence="7">
    <location>
        <begin position="258"/>
        <end position="320"/>
    </location>
</feature>
<evidence type="ECO:0000256" key="6">
    <source>
        <dbReference type="ARBA" id="ARBA00033773"/>
    </source>
</evidence>
<keyword evidence="10" id="KW-1185">Reference proteome</keyword>